<dbReference type="EMBL" id="QKYN01000067">
    <property type="protein sequence ID" value="RAG84320.1"/>
    <property type="molecule type" value="Genomic_DNA"/>
</dbReference>
<keyword evidence="1" id="KW-0812">Transmembrane</keyword>
<reference evidence="2 3" key="1">
    <citation type="submission" date="2018-06" db="EMBL/GenBank/DDBJ databases">
        <title>Streptacidiphilus pinicola sp. nov., isolated from pine grove soil.</title>
        <authorList>
            <person name="Roh S.G."/>
            <person name="Park S."/>
            <person name="Kim M.-K."/>
            <person name="Yun B.-R."/>
            <person name="Park J."/>
            <person name="Kim M.J."/>
            <person name="Kim Y.S."/>
            <person name="Kim S.B."/>
        </authorList>
    </citation>
    <scope>NUCLEOTIDE SEQUENCE [LARGE SCALE GENOMIC DNA]</scope>
    <source>
        <strain evidence="2 3">MMS16-CNU450</strain>
    </source>
</reference>
<dbReference type="OrthoDB" id="3480265at2"/>
<evidence type="ECO:0008006" key="4">
    <source>
        <dbReference type="Google" id="ProtNLM"/>
    </source>
</evidence>
<accession>A0A2X0KBB8</accession>
<organism evidence="2 3">
    <name type="scientific">Streptacidiphilus pinicola</name>
    <dbReference type="NCBI Taxonomy" id="2219663"/>
    <lineage>
        <taxon>Bacteria</taxon>
        <taxon>Bacillati</taxon>
        <taxon>Actinomycetota</taxon>
        <taxon>Actinomycetes</taxon>
        <taxon>Kitasatosporales</taxon>
        <taxon>Streptomycetaceae</taxon>
        <taxon>Streptacidiphilus</taxon>
    </lineage>
</organism>
<feature type="transmembrane region" description="Helical" evidence="1">
    <location>
        <begin position="103"/>
        <end position="122"/>
    </location>
</feature>
<feature type="transmembrane region" description="Helical" evidence="1">
    <location>
        <begin position="65"/>
        <end position="82"/>
    </location>
</feature>
<evidence type="ECO:0000313" key="2">
    <source>
        <dbReference type="EMBL" id="RAG84320.1"/>
    </source>
</evidence>
<evidence type="ECO:0000313" key="3">
    <source>
        <dbReference type="Proteomes" id="UP000248889"/>
    </source>
</evidence>
<dbReference type="Proteomes" id="UP000248889">
    <property type="component" value="Unassembled WGS sequence"/>
</dbReference>
<proteinExistence type="predicted"/>
<comment type="caution">
    <text evidence="2">The sequence shown here is derived from an EMBL/GenBank/DDBJ whole genome shotgun (WGS) entry which is preliminary data.</text>
</comment>
<dbReference type="AlphaFoldDB" id="A0A2X0KBB8"/>
<name>A0A2X0KBB8_9ACTN</name>
<keyword evidence="3" id="KW-1185">Reference proteome</keyword>
<protein>
    <recommendedName>
        <fullName evidence="4">ABC transporter permease</fullName>
    </recommendedName>
</protein>
<feature type="transmembrane region" description="Helical" evidence="1">
    <location>
        <begin position="219"/>
        <end position="239"/>
    </location>
</feature>
<evidence type="ECO:0000256" key="1">
    <source>
        <dbReference type="SAM" id="Phobius"/>
    </source>
</evidence>
<feature type="transmembrane region" description="Helical" evidence="1">
    <location>
        <begin position="142"/>
        <end position="160"/>
    </location>
</feature>
<feature type="transmembrane region" description="Helical" evidence="1">
    <location>
        <begin position="35"/>
        <end position="53"/>
    </location>
</feature>
<dbReference type="RefSeq" id="WP_111501986.1">
    <property type="nucleotide sequence ID" value="NZ_QKYN01000067.1"/>
</dbReference>
<sequence>MSAETAVLPARPAFARRARVTDLVAAEWLKLWSPWYTAAASAAVVVLSVVIAQHDPKPVVFDAPAWLLMMLAAGLLGAQTVVTEHATGLVRSTLTAVPDRRRLVAAKAAVVVGVTAALALVLASADIVNSRPTTAGSATPGQIAACGALGPVCGLAGMAVATLARHLATTAAGVCVVLGALPLFLQPKQNRWEHDVSNALPYYSWSRLASGSGTMTVPVAWGTLAAWAVASFLITVIILDRRDV</sequence>
<keyword evidence="1" id="KW-1133">Transmembrane helix</keyword>
<gene>
    <name evidence="2" type="ORF">DN069_17690</name>
</gene>
<feature type="transmembrane region" description="Helical" evidence="1">
    <location>
        <begin position="167"/>
        <end position="185"/>
    </location>
</feature>
<keyword evidence="1" id="KW-0472">Membrane</keyword>